<dbReference type="Proteomes" id="UP000242457">
    <property type="component" value="Unassembled WGS sequence"/>
</dbReference>
<evidence type="ECO:0000256" key="8">
    <source>
        <dbReference type="SAM" id="MobiDB-lite"/>
    </source>
</evidence>
<keyword evidence="11" id="KW-1185">Reference proteome</keyword>
<proteinExistence type="inferred from homology"/>
<dbReference type="Gene3D" id="1.10.10.2670">
    <property type="entry name" value="E3 ubiquitin-protein ligase"/>
    <property type="match status" value="1"/>
</dbReference>
<evidence type="ECO:0000259" key="9">
    <source>
        <dbReference type="PROSITE" id="PS51980"/>
    </source>
</evidence>
<dbReference type="EMBL" id="KZ288267">
    <property type="protein sequence ID" value="PBC30110.1"/>
    <property type="molecule type" value="Genomic_DNA"/>
</dbReference>
<dbReference type="InterPro" id="IPR010844">
    <property type="entry name" value="Occludin_ELL"/>
</dbReference>
<feature type="compositionally biased region" description="Basic and acidic residues" evidence="8">
    <location>
        <begin position="401"/>
        <end position="420"/>
    </location>
</feature>
<accession>A0A2A3EEH0</accession>
<feature type="compositionally biased region" description="Low complexity" evidence="8">
    <location>
        <begin position="519"/>
        <end position="533"/>
    </location>
</feature>
<evidence type="ECO:0000256" key="7">
    <source>
        <dbReference type="SAM" id="Coils"/>
    </source>
</evidence>
<name>A0A2A3EEH0_APICC</name>
<keyword evidence="10" id="KW-0251">Elongation factor</keyword>
<dbReference type="PROSITE" id="PS51980">
    <property type="entry name" value="OCEL"/>
    <property type="match status" value="1"/>
</dbReference>
<comment type="subcellular location">
    <subcellularLocation>
        <location evidence="1">Nucleus</location>
    </subcellularLocation>
</comment>
<keyword evidence="10" id="KW-0648">Protein biosynthesis</keyword>
<feature type="compositionally biased region" description="Polar residues" evidence="8">
    <location>
        <begin position="567"/>
        <end position="576"/>
    </location>
</feature>
<feature type="domain" description="OCEL" evidence="9">
    <location>
        <begin position="604"/>
        <end position="715"/>
    </location>
</feature>
<feature type="compositionally biased region" description="Low complexity" evidence="8">
    <location>
        <begin position="147"/>
        <end position="157"/>
    </location>
</feature>
<dbReference type="InterPro" id="IPR019464">
    <property type="entry name" value="ELL_N"/>
</dbReference>
<feature type="compositionally biased region" description="Low complexity" evidence="8">
    <location>
        <begin position="455"/>
        <end position="473"/>
    </location>
</feature>
<feature type="region of interest" description="Disordered" evidence="8">
    <location>
        <begin position="718"/>
        <end position="739"/>
    </location>
</feature>
<sequence>MYNIRQQLSFPSTQSSHGSAGFTFSLSGNQDIEGPQGGFECIQQTGPNILRALNFQDARIDVAKKKKWRRPALAIYRSLYSVPFFLCRSLESLGALPCKMRIQANDDVYETTRHRMAVAEENNKNKCTRVIKPNGPDIGRKVKVKSTGKPIPSSSSNSRHRESTSIPTSGSQARLSSSSYKPANPAAARSQPEKKIPDIMRRPLKERLIHLLALRPYKKPELYDRINREGLKERERNIMTTILKQVAFMRDNTYHLHRYVWNDVQEDWPYYTEQEKAMLKRRKPQNLTPPGSSDGGSSGSGQSPNSTHPGSPPAITAPPPSLLNNKRPGYYQGNDGLPTKRPRISHYKKSEQNSGSSITGENGRTAGSGNSNNSVSVVSGAGSTSANSGSSSNSGGVVDGWDQRQHQRDRRGDYRPERTANSDVLRSTSYSTGKPCLTPTSDSEEINQTGHRDGIITSTGSSGNNTASNSATGHNSHSITHSNSLSGNRHHTGKTAILGTDTGNSGTDYVTRLMPSVVSDGGSASSFSGSSNGILADRRDRSDRNDRSRTSERDRDSRKKSNGTGGNSYNDLSASDYTATEDNTVSTSSCALELPESPKSSEYPDYLTYYTTISSSEQRRRYKAEFNADYEEYRRLHAQVANVSKRFTQLQERLKQEEASGNWEEYEEVRRQILHDYNETKRDPVHKEIKRRFHYLHEKLSHIKRLVLEYDTQNCGGGMTSSSNANGTNEIKEMDSLHY</sequence>
<feature type="region of interest" description="Disordered" evidence="8">
    <location>
        <begin position="519"/>
        <end position="576"/>
    </location>
</feature>
<dbReference type="GO" id="GO:0032968">
    <property type="term" value="P:positive regulation of transcription elongation by RNA polymerase II"/>
    <property type="evidence" value="ECO:0007669"/>
    <property type="project" value="TreeGrafter"/>
</dbReference>
<feature type="compositionally biased region" description="Polar residues" evidence="8">
    <location>
        <begin position="352"/>
        <end position="362"/>
    </location>
</feature>
<keyword evidence="7" id="KW-0175">Coiled coil</keyword>
<dbReference type="STRING" id="94128.A0A2A3EEH0"/>
<feature type="region of interest" description="Disordered" evidence="8">
    <location>
        <begin position="128"/>
        <end position="195"/>
    </location>
</feature>
<evidence type="ECO:0000313" key="11">
    <source>
        <dbReference type="Proteomes" id="UP000242457"/>
    </source>
</evidence>
<feature type="compositionally biased region" description="Polar residues" evidence="8">
    <location>
        <begin position="167"/>
        <end position="181"/>
    </location>
</feature>
<dbReference type="PANTHER" id="PTHR23288:SF17">
    <property type="entry name" value="RNA POLYMERASE II ELONGATION FACTOR ELL"/>
    <property type="match status" value="1"/>
</dbReference>
<dbReference type="OrthoDB" id="6284217at2759"/>
<evidence type="ECO:0000313" key="10">
    <source>
        <dbReference type="EMBL" id="PBC30110.1"/>
    </source>
</evidence>
<dbReference type="InterPro" id="IPR036390">
    <property type="entry name" value="WH_DNA-bd_sf"/>
</dbReference>
<dbReference type="AlphaFoldDB" id="A0A2A3EEH0"/>
<reference evidence="10 11" key="1">
    <citation type="submission" date="2014-07" db="EMBL/GenBank/DDBJ databases">
        <title>Genomic and transcriptomic analysis on Apis cerana provide comprehensive insights into honey bee biology.</title>
        <authorList>
            <person name="Diao Q."/>
            <person name="Sun L."/>
            <person name="Zheng H."/>
            <person name="Zheng H."/>
            <person name="Xu S."/>
            <person name="Wang S."/>
            <person name="Zeng Z."/>
            <person name="Hu F."/>
            <person name="Su S."/>
            <person name="Wu J."/>
        </authorList>
    </citation>
    <scope>NUCLEOTIDE SEQUENCE [LARGE SCALE GENOMIC DNA]</scope>
    <source>
        <tissue evidence="10">Pupae without intestine</tissue>
    </source>
</reference>
<dbReference type="Pfam" id="PF10390">
    <property type="entry name" value="ELL"/>
    <property type="match status" value="1"/>
</dbReference>
<organism evidence="10 11">
    <name type="scientific">Apis cerana cerana</name>
    <name type="common">Oriental honeybee</name>
    <dbReference type="NCBI Taxonomy" id="94128"/>
    <lineage>
        <taxon>Eukaryota</taxon>
        <taxon>Metazoa</taxon>
        <taxon>Ecdysozoa</taxon>
        <taxon>Arthropoda</taxon>
        <taxon>Hexapoda</taxon>
        <taxon>Insecta</taxon>
        <taxon>Pterygota</taxon>
        <taxon>Neoptera</taxon>
        <taxon>Endopterygota</taxon>
        <taxon>Hymenoptera</taxon>
        <taxon>Apocrita</taxon>
        <taxon>Aculeata</taxon>
        <taxon>Apoidea</taxon>
        <taxon>Anthophila</taxon>
        <taxon>Apidae</taxon>
        <taxon>Apis</taxon>
    </lineage>
</organism>
<evidence type="ECO:0000256" key="2">
    <source>
        <dbReference type="ARBA" id="ARBA00009171"/>
    </source>
</evidence>
<evidence type="ECO:0000256" key="5">
    <source>
        <dbReference type="ARBA" id="ARBA00023242"/>
    </source>
</evidence>
<dbReference type="GO" id="GO:0006368">
    <property type="term" value="P:transcription elongation by RNA polymerase II"/>
    <property type="evidence" value="ECO:0007669"/>
    <property type="project" value="InterPro"/>
</dbReference>
<keyword evidence="5" id="KW-0539">Nucleus</keyword>
<dbReference type="GO" id="GO:0000987">
    <property type="term" value="F:cis-regulatory region sequence-specific DNA binding"/>
    <property type="evidence" value="ECO:0007669"/>
    <property type="project" value="TreeGrafter"/>
</dbReference>
<dbReference type="InterPro" id="IPR042065">
    <property type="entry name" value="E3_ELL-like"/>
</dbReference>
<feature type="region of interest" description="Disordered" evidence="8">
    <location>
        <begin position="278"/>
        <end position="506"/>
    </location>
</feature>
<dbReference type="Gene3D" id="6.10.140.340">
    <property type="match status" value="1"/>
</dbReference>
<feature type="compositionally biased region" description="Basic and acidic residues" evidence="8">
    <location>
        <begin position="536"/>
        <end position="559"/>
    </location>
</feature>
<protein>
    <submittedName>
        <fullName evidence="10">RNA polymerase II elongation factor ELL2</fullName>
    </submittedName>
</protein>
<dbReference type="Pfam" id="PF07303">
    <property type="entry name" value="Occludin_ELL"/>
    <property type="match status" value="1"/>
</dbReference>
<feature type="compositionally biased region" description="Low complexity" evidence="8">
    <location>
        <begin position="365"/>
        <end position="396"/>
    </location>
</feature>
<dbReference type="SUPFAM" id="SSF46785">
    <property type="entry name" value="Winged helix' DNA-binding domain"/>
    <property type="match status" value="1"/>
</dbReference>
<evidence type="ECO:0000256" key="4">
    <source>
        <dbReference type="ARBA" id="ARBA00023163"/>
    </source>
</evidence>
<dbReference type="PANTHER" id="PTHR23288">
    <property type="entry name" value="OCCLUDIN AND RNA POLYMERASE II ELONGATION FACTOR ELL"/>
    <property type="match status" value="1"/>
</dbReference>
<dbReference type="GO" id="GO:0008023">
    <property type="term" value="C:transcription elongation factor complex"/>
    <property type="evidence" value="ECO:0007669"/>
    <property type="project" value="InterPro"/>
</dbReference>
<comment type="similarity">
    <text evidence="2 6">Belongs to the ELL/occludin family.</text>
</comment>
<feature type="coiled-coil region" evidence="7">
    <location>
        <begin position="633"/>
        <end position="660"/>
    </location>
</feature>
<feature type="compositionally biased region" description="Basic and acidic residues" evidence="8">
    <location>
        <begin position="730"/>
        <end position="739"/>
    </location>
</feature>
<dbReference type="SUPFAM" id="SSF144292">
    <property type="entry name" value="occludin/ELL-like"/>
    <property type="match status" value="1"/>
</dbReference>
<feature type="compositionally biased region" description="Polar residues" evidence="8">
    <location>
        <begin position="474"/>
        <end position="487"/>
    </location>
</feature>
<keyword evidence="3" id="KW-0805">Transcription regulation</keyword>
<dbReference type="GO" id="GO:0003746">
    <property type="term" value="F:translation elongation factor activity"/>
    <property type="evidence" value="ECO:0007669"/>
    <property type="project" value="UniProtKB-KW"/>
</dbReference>
<evidence type="ECO:0000256" key="1">
    <source>
        <dbReference type="ARBA" id="ARBA00004123"/>
    </source>
</evidence>
<feature type="compositionally biased region" description="Pro residues" evidence="8">
    <location>
        <begin position="310"/>
        <end position="321"/>
    </location>
</feature>
<keyword evidence="4" id="KW-0804">Transcription</keyword>
<gene>
    <name evidence="10" type="ORF">APICC_08056</name>
</gene>
<feature type="compositionally biased region" description="Polar residues" evidence="8">
    <location>
        <begin position="421"/>
        <end position="449"/>
    </location>
</feature>
<feature type="compositionally biased region" description="Polar residues" evidence="8">
    <location>
        <begin position="720"/>
        <end position="729"/>
    </location>
</feature>
<evidence type="ECO:0000256" key="6">
    <source>
        <dbReference type="PROSITE-ProRule" id="PRU01324"/>
    </source>
</evidence>
<dbReference type="InterPro" id="IPR031176">
    <property type="entry name" value="ELL/occludin"/>
</dbReference>
<evidence type="ECO:0000256" key="3">
    <source>
        <dbReference type="ARBA" id="ARBA00023015"/>
    </source>
</evidence>
<dbReference type="GO" id="GO:0042795">
    <property type="term" value="P:snRNA transcription by RNA polymerase II"/>
    <property type="evidence" value="ECO:0007669"/>
    <property type="project" value="TreeGrafter"/>
</dbReference>